<dbReference type="PROSITE" id="PS51318">
    <property type="entry name" value="TAT"/>
    <property type="match status" value="1"/>
</dbReference>
<proteinExistence type="predicted"/>
<protein>
    <recommendedName>
        <fullName evidence="4">Secreted protein</fullName>
    </recommendedName>
</protein>
<evidence type="ECO:0008006" key="4">
    <source>
        <dbReference type="Google" id="ProtNLM"/>
    </source>
</evidence>
<organism evidence="2 3">
    <name type="scientific">Streptomyces pactum</name>
    <dbReference type="NCBI Taxonomy" id="68249"/>
    <lineage>
        <taxon>Bacteria</taxon>
        <taxon>Bacillati</taxon>
        <taxon>Actinomycetota</taxon>
        <taxon>Actinomycetes</taxon>
        <taxon>Kitasatosporales</taxon>
        <taxon>Streptomycetaceae</taxon>
        <taxon>Streptomyces</taxon>
    </lineage>
</organism>
<keyword evidence="1" id="KW-0732">Signal</keyword>
<sequence length="163" mass="17406">MKNTEKSGTRRLRRALVAAGALAAGAATVVGVVPAGAAGAAEAGRHHPPRTTPETRTIATSTLGDDLRVTLTAVRSTQDDLAANVRLSTYTMDRGHWKLQDTEQVGKKDSWFWFPLTGSGAVCEFSTASRAPQRIKVQLLITPSIGCSPVHRFQVRDGRIVTG</sequence>
<name>A0ABS0NMW4_9ACTN</name>
<dbReference type="InterPro" id="IPR006311">
    <property type="entry name" value="TAT_signal"/>
</dbReference>
<keyword evidence="3" id="KW-1185">Reference proteome</keyword>
<feature type="chain" id="PRO_5046935477" description="Secreted protein" evidence="1">
    <location>
        <begin position="27"/>
        <end position="163"/>
    </location>
</feature>
<evidence type="ECO:0000313" key="3">
    <source>
        <dbReference type="Proteomes" id="UP000807371"/>
    </source>
</evidence>
<dbReference type="EMBL" id="JACYXC010000001">
    <property type="protein sequence ID" value="MBH5336511.1"/>
    <property type="molecule type" value="Genomic_DNA"/>
</dbReference>
<comment type="caution">
    <text evidence="2">The sequence shown here is derived from an EMBL/GenBank/DDBJ whole genome shotgun (WGS) entry which is preliminary data.</text>
</comment>
<accession>A0ABS0NMW4</accession>
<evidence type="ECO:0000256" key="1">
    <source>
        <dbReference type="SAM" id="SignalP"/>
    </source>
</evidence>
<gene>
    <name evidence="2" type="ORF">IHE55_17720</name>
</gene>
<dbReference type="Proteomes" id="UP000807371">
    <property type="component" value="Unassembled WGS sequence"/>
</dbReference>
<feature type="signal peptide" evidence="1">
    <location>
        <begin position="1"/>
        <end position="26"/>
    </location>
</feature>
<reference evidence="2 3" key="1">
    <citation type="submission" date="2020-09" db="EMBL/GenBank/DDBJ databases">
        <title>Biosynthesis of the nuclear factor of activated T cells inhibitor NFAT-133 and its congeners in Streptomyces pactum.</title>
        <authorList>
            <person name="Zhou W."/>
            <person name="Posri P."/>
            <person name="Abugrain M.E."/>
            <person name="Weisberg A.J."/>
            <person name="Chang J.H."/>
            <person name="Mahmud T."/>
        </authorList>
    </citation>
    <scope>NUCLEOTIDE SEQUENCE [LARGE SCALE GENOMIC DNA]</scope>
    <source>
        <strain evidence="2 3">ATCC 27456</strain>
    </source>
</reference>
<evidence type="ECO:0000313" key="2">
    <source>
        <dbReference type="EMBL" id="MBH5336511.1"/>
    </source>
</evidence>